<dbReference type="InterPro" id="IPR007031">
    <property type="entry name" value="Poxvirus_VLTF3"/>
</dbReference>
<dbReference type="Proteomes" id="UP000174145">
    <property type="component" value="Segment"/>
</dbReference>
<name>W6JJ01_9POXV</name>
<dbReference type="OrthoDB" id="8863at10239"/>
<proteinExistence type="predicted"/>
<accession>W6JJ01</accession>
<dbReference type="KEGG" id="vg:18263621"/>
<protein>
    <submittedName>
        <fullName evidence="1">Late transcription factor VLTF-3</fullName>
    </submittedName>
</protein>
<sequence>MDKCKYCNSFYINKNNDLYFCDDCSSYYTTTSKRISIKSKPYNNKKIHFSNVIREISHNNISDINHNDFEKMLEDNNIDKKSITSTLVYEFLKTRGIKNYRQTYSLMNMSKGDNIILNNDDISKIYIMFDDFIKYLYKCKQIRTIDYGFYLNKIFDILKLTNNLKPNFTKSNKRNNKSELWNNYIINLCNRSIDIEISFIFIPNNPIINDYYIKPYSFRSIG</sequence>
<keyword evidence="2" id="KW-1185">Reference proteome</keyword>
<dbReference type="GO" id="GO:0046782">
    <property type="term" value="P:regulation of viral transcription"/>
    <property type="evidence" value="ECO:0007669"/>
    <property type="project" value="InterPro"/>
</dbReference>
<organism evidence="1 2">
    <name type="scientific">Alphaentomopoxvirus acuprea</name>
    <dbReference type="NCBI Taxonomy" id="62099"/>
    <lineage>
        <taxon>Viruses</taxon>
        <taxon>Varidnaviria</taxon>
        <taxon>Bamfordvirae</taxon>
        <taxon>Nucleocytoviricota</taxon>
        <taxon>Pokkesviricetes</taxon>
        <taxon>Chitovirales</taxon>
        <taxon>Poxviridae</taxon>
        <taxon>Entomopoxvirinae</taxon>
        <taxon>Alphaentomopoxvirus</taxon>
    </lineage>
</organism>
<dbReference type="GeneID" id="18263621"/>
<evidence type="ECO:0000313" key="2">
    <source>
        <dbReference type="Proteomes" id="UP000174145"/>
    </source>
</evidence>
<reference evidence="1 2" key="1">
    <citation type="journal article" date="2014" name="Virology">
        <title>The complete genome sequence of the Alphaentomopoxvirus Anomala cuprea entomopoxvirus, including its terminal hairpin loop sequences, suggests a potentially unique mode of apoptosis inhibition and mode of DNA replication.</title>
        <authorList>
            <person name="Mitsuhashi W."/>
            <person name="Miyamoto K."/>
            <person name="Wada S."/>
        </authorList>
    </citation>
    <scope>NUCLEOTIDE SEQUENCE [LARGE SCALE GENOMIC DNA]</scope>
    <source>
        <strain evidence="1">CV6M</strain>
    </source>
</reference>
<dbReference type="EMBL" id="AP013055">
    <property type="protein sequence ID" value="BAO49552.1"/>
    <property type="molecule type" value="Genomic_DNA"/>
</dbReference>
<evidence type="ECO:0000313" key="1">
    <source>
        <dbReference type="EMBL" id="BAO49552.1"/>
    </source>
</evidence>
<dbReference type="RefSeq" id="YP_009001665.1">
    <property type="nucleotide sequence ID" value="NC_023426.1"/>
</dbReference>
<dbReference type="Pfam" id="PF04947">
    <property type="entry name" value="Pox_VLTF3"/>
    <property type="match status" value="1"/>
</dbReference>